<dbReference type="AlphaFoldDB" id="A0A916VG06"/>
<dbReference type="RefSeq" id="WP_200965383.1">
    <property type="nucleotide sequence ID" value="NZ_BMAQ01000003.1"/>
</dbReference>
<dbReference type="GO" id="GO:0003910">
    <property type="term" value="F:DNA ligase (ATP) activity"/>
    <property type="evidence" value="ECO:0007669"/>
    <property type="project" value="UniProtKB-EC"/>
</dbReference>
<dbReference type="EC" id="6.5.1.1" evidence="1"/>
<evidence type="ECO:0000256" key="3">
    <source>
        <dbReference type="ARBA" id="ARBA00034003"/>
    </source>
</evidence>
<dbReference type="SUPFAM" id="SSF56091">
    <property type="entry name" value="DNA ligase/mRNA capping enzyme, catalytic domain"/>
    <property type="match status" value="1"/>
</dbReference>
<dbReference type="PROSITE" id="PS00697">
    <property type="entry name" value="DNA_LIGASE_A1"/>
    <property type="match status" value="1"/>
</dbReference>
<proteinExistence type="predicted"/>
<evidence type="ECO:0000313" key="5">
    <source>
        <dbReference type="EMBL" id="GFR37085.1"/>
    </source>
</evidence>
<comment type="caution">
    <text evidence="5">The sequence shown here is derived from an EMBL/GenBank/DDBJ whole genome shotgun (WGS) entry which is preliminary data.</text>
</comment>
<protein>
    <recommendedName>
        <fullName evidence="1">DNA ligase (ATP)</fullName>
        <ecNumber evidence="1">6.5.1.1</ecNumber>
    </recommendedName>
</protein>
<evidence type="ECO:0000313" key="6">
    <source>
        <dbReference type="Proteomes" id="UP000654993"/>
    </source>
</evidence>
<dbReference type="GO" id="GO:0006303">
    <property type="term" value="P:double-strand break repair via nonhomologous end joining"/>
    <property type="evidence" value="ECO:0007669"/>
    <property type="project" value="TreeGrafter"/>
</dbReference>
<dbReference type="InterPro" id="IPR016059">
    <property type="entry name" value="DNA_ligase_ATP-dep_CS"/>
</dbReference>
<reference evidence="5" key="1">
    <citation type="submission" date="2020-08" db="EMBL/GenBank/DDBJ databases">
        <authorList>
            <person name="Uke A."/>
            <person name="Chhe C."/>
            <person name="Baramee S."/>
            <person name="Kosugi A."/>
        </authorList>
    </citation>
    <scope>NUCLEOTIDE SEQUENCE</scope>
    <source>
        <strain evidence="5">DA-C8</strain>
    </source>
</reference>
<name>A0A916VG06_9BACL</name>
<gene>
    <name evidence="5" type="ORF">PRECH8_03810</name>
</gene>
<dbReference type="Gene3D" id="3.30.470.30">
    <property type="entry name" value="DNA ligase/mRNA capping enzyme"/>
    <property type="match status" value="1"/>
</dbReference>
<dbReference type="GO" id="GO:0003677">
    <property type="term" value="F:DNA binding"/>
    <property type="evidence" value="ECO:0007669"/>
    <property type="project" value="InterPro"/>
</dbReference>
<dbReference type="PROSITE" id="PS50160">
    <property type="entry name" value="DNA_LIGASE_A3"/>
    <property type="match status" value="1"/>
</dbReference>
<dbReference type="GO" id="GO:0006310">
    <property type="term" value="P:DNA recombination"/>
    <property type="evidence" value="ECO:0007669"/>
    <property type="project" value="InterPro"/>
</dbReference>
<sequence length="322" mass="36867">MRLQPLIPFEPISVASPPSGDEWIAQIKWDGVRMLLYHDGEEVRLYNRRRNERTMQYPELLQVDGFCSADSVILDGEIIAFDEDKRVSFQEVMKRDRLLKPDRIRQAVTAVPVTYMVFDILYCSGEWLVDRPLSKRQQVLQDVLTPSPQVQIVQNFEDGDALFNLMRQYRMEGVVYKDRTSNYGINGKDGRWRKLKILEDLYAVVGGATFRGKTVNSLLLGVYDDSGKLLYIGNAGAGRFTQRDWELVTQALLQMKTEICPFAYVPPPQTKGVMWVKPFLVIRVEYLELTRNGTLRQPAIQGVASQIPLHECSVHQLQQAPG</sequence>
<evidence type="ECO:0000256" key="1">
    <source>
        <dbReference type="ARBA" id="ARBA00012727"/>
    </source>
</evidence>
<dbReference type="InterPro" id="IPR012309">
    <property type="entry name" value="DNA_ligase_ATP-dep_C"/>
</dbReference>
<dbReference type="Pfam" id="PF04679">
    <property type="entry name" value="DNA_ligase_A_C"/>
    <property type="match status" value="1"/>
</dbReference>
<dbReference type="CDD" id="cd07906">
    <property type="entry name" value="Adenylation_DNA_ligase_LigD_LigC"/>
    <property type="match status" value="1"/>
</dbReference>
<feature type="domain" description="ATP-dependent DNA ligase family profile" evidence="4">
    <location>
        <begin position="106"/>
        <end position="224"/>
    </location>
</feature>
<dbReference type="EMBL" id="BMAQ01000003">
    <property type="protein sequence ID" value="GFR37085.1"/>
    <property type="molecule type" value="Genomic_DNA"/>
</dbReference>
<dbReference type="SUPFAM" id="SSF50249">
    <property type="entry name" value="Nucleic acid-binding proteins"/>
    <property type="match status" value="1"/>
</dbReference>
<reference evidence="5" key="2">
    <citation type="journal article" date="2021" name="Data Brief">
        <title>Draft genome sequence data of the facultative, thermophilic, xylanolytic bacterium Paenibacillus sp. strain DA-C8.</title>
        <authorList>
            <person name="Chhe C."/>
            <person name="Uke A."/>
            <person name="Baramee S."/>
            <person name="Ungkulpasvich U."/>
            <person name="Tachaapaikoon C."/>
            <person name="Pason P."/>
            <person name="Waeonukul R."/>
            <person name="Ratanakhanokchai K."/>
            <person name="Kosugi A."/>
        </authorList>
    </citation>
    <scope>NUCLEOTIDE SEQUENCE</scope>
    <source>
        <strain evidence="5">DA-C8</strain>
    </source>
</reference>
<dbReference type="GO" id="GO:0005524">
    <property type="term" value="F:ATP binding"/>
    <property type="evidence" value="ECO:0007669"/>
    <property type="project" value="InterPro"/>
</dbReference>
<evidence type="ECO:0000256" key="2">
    <source>
        <dbReference type="ARBA" id="ARBA00022598"/>
    </source>
</evidence>
<keyword evidence="6" id="KW-1185">Reference proteome</keyword>
<dbReference type="PANTHER" id="PTHR45997">
    <property type="entry name" value="DNA LIGASE 4"/>
    <property type="match status" value="1"/>
</dbReference>
<organism evidence="5 6">
    <name type="scientific">Insulibacter thermoxylanivorax</name>
    <dbReference type="NCBI Taxonomy" id="2749268"/>
    <lineage>
        <taxon>Bacteria</taxon>
        <taxon>Bacillati</taxon>
        <taxon>Bacillota</taxon>
        <taxon>Bacilli</taxon>
        <taxon>Bacillales</taxon>
        <taxon>Paenibacillaceae</taxon>
        <taxon>Insulibacter</taxon>
    </lineage>
</organism>
<dbReference type="InterPro" id="IPR012340">
    <property type="entry name" value="NA-bd_OB-fold"/>
</dbReference>
<dbReference type="InterPro" id="IPR029710">
    <property type="entry name" value="LIG4"/>
</dbReference>
<dbReference type="Proteomes" id="UP000654993">
    <property type="component" value="Unassembled WGS sequence"/>
</dbReference>
<keyword evidence="2 5" id="KW-0436">Ligase</keyword>
<evidence type="ECO:0000259" key="4">
    <source>
        <dbReference type="PROSITE" id="PS50160"/>
    </source>
</evidence>
<accession>A0A916VG06</accession>
<dbReference type="InterPro" id="IPR012310">
    <property type="entry name" value="DNA_ligase_ATP-dep_cent"/>
</dbReference>
<dbReference type="PANTHER" id="PTHR45997:SF1">
    <property type="entry name" value="DNA LIGASE 4"/>
    <property type="match status" value="1"/>
</dbReference>
<comment type="catalytic activity">
    <reaction evidence="3">
        <text>ATP + (deoxyribonucleotide)n-3'-hydroxyl + 5'-phospho-(deoxyribonucleotide)m = (deoxyribonucleotide)n+m + AMP + diphosphate.</text>
        <dbReference type="EC" id="6.5.1.1"/>
    </reaction>
</comment>
<dbReference type="Pfam" id="PF01068">
    <property type="entry name" value="DNA_ligase_A_M"/>
    <property type="match status" value="1"/>
</dbReference>
<dbReference type="Gene3D" id="2.40.50.140">
    <property type="entry name" value="Nucleic acid-binding proteins"/>
    <property type="match status" value="1"/>
</dbReference>
<dbReference type="CDD" id="cd07971">
    <property type="entry name" value="OBF_DNA_ligase_LigD"/>
    <property type="match status" value="1"/>
</dbReference>
<dbReference type="GO" id="GO:0006297">
    <property type="term" value="P:nucleotide-excision repair, DNA gap filling"/>
    <property type="evidence" value="ECO:0007669"/>
    <property type="project" value="TreeGrafter"/>
</dbReference>